<dbReference type="EMBL" id="JACYXC010000001">
    <property type="protein sequence ID" value="MBH5335245.1"/>
    <property type="molecule type" value="Genomic_DNA"/>
</dbReference>
<reference evidence="2 3" key="1">
    <citation type="submission" date="2020-09" db="EMBL/GenBank/DDBJ databases">
        <title>Biosynthesis of the nuclear factor of activated T cells inhibitor NFAT-133 and its congeners in Streptomyces pactum.</title>
        <authorList>
            <person name="Zhou W."/>
            <person name="Posri P."/>
            <person name="Abugrain M.E."/>
            <person name="Weisberg A.J."/>
            <person name="Chang J.H."/>
            <person name="Mahmud T."/>
        </authorList>
    </citation>
    <scope>NUCLEOTIDE SEQUENCE [LARGE SCALE GENOMIC DNA]</scope>
    <source>
        <strain evidence="2 3">ATCC 27456</strain>
    </source>
</reference>
<evidence type="ECO:0000313" key="2">
    <source>
        <dbReference type="EMBL" id="MBH5335245.1"/>
    </source>
</evidence>
<dbReference type="InterPro" id="IPR008757">
    <property type="entry name" value="Peptidase_M6-like_domain"/>
</dbReference>
<dbReference type="InterPro" id="IPR006311">
    <property type="entry name" value="TAT_signal"/>
</dbReference>
<dbReference type="SUPFAM" id="SSF55486">
    <property type="entry name" value="Metalloproteases ('zincins'), catalytic domain"/>
    <property type="match status" value="1"/>
</dbReference>
<accession>A0ABS0NJ70</accession>
<feature type="signal peptide" evidence="1">
    <location>
        <begin position="1"/>
        <end position="29"/>
    </location>
</feature>
<organism evidence="2 3">
    <name type="scientific">Streptomyces pactum</name>
    <dbReference type="NCBI Taxonomy" id="68249"/>
    <lineage>
        <taxon>Bacteria</taxon>
        <taxon>Bacillati</taxon>
        <taxon>Actinomycetota</taxon>
        <taxon>Actinomycetes</taxon>
        <taxon>Kitasatosporales</taxon>
        <taxon>Streptomycetaceae</taxon>
        <taxon>Streptomyces</taxon>
    </lineage>
</organism>
<evidence type="ECO:0000256" key="1">
    <source>
        <dbReference type="SAM" id="SignalP"/>
    </source>
</evidence>
<protein>
    <submittedName>
        <fullName evidence="2">M6 family metalloprotease domain-containing protein</fullName>
    </submittedName>
</protein>
<dbReference type="NCBIfam" id="TIGR03296">
    <property type="entry name" value="M6dom_TIGR03296"/>
    <property type="match status" value="1"/>
</dbReference>
<comment type="caution">
    <text evidence="2">The sequence shown here is derived from an EMBL/GenBank/DDBJ whole genome shotgun (WGS) entry which is preliminary data.</text>
</comment>
<keyword evidence="2" id="KW-0645">Protease</keyword>
<dbReference type="Proteomes" id="UP000807371">
    <property type="component" value="Unassembled WGS sequence"/>
</dbReference>
<gene>
    <name evidence="2" type="ORF">IHE55_10760</name>
</gene>
<keyword evidence="2" id="KW-0378">Hydrolase</keyword>
<keyword evidence="3" id="KW-1185">Reference proteome</keyword>
<proteinExistence type="predicted"/>
<dbReference type="GO" id="GO:0008237">
    <property type="term" value="F:metallopeptidase activity"/>
    <property type="evidence" value="ECO:0007669"/>
    <property type="project" value="UniProtKB-KW"/>
</dbReference>
<name>A0ABS0NJ70_9ACTN</name>
<dbReference type="PROSITE" id="PS51318">
    <property type="entry name" value="TAT"/>
    <property type="match status" value="1"/>
</dbReference>
<dbReference type="PANTHER" id="PTHR41775">
    <property type="entry name" value="SECRETED PROTEIN-RELATED"/>
    <property type="match status" value="1"/>
</dbReference>
<feature type="chain" id="PRO_5047092633" evidence="1">
    <location>
        <begin position="30"/>
        <end position="431"/>
    </location>
</feature>
<keyword evidence="2" id="KW-0482">Metalloprotease</keyword>
<evidence type="ECO:0000313" key="3">
    <source>
        <dbReference type="Proteomes" id="UP000807371"/>
    </source>
</evidence>
<keyword evidence="1" id="KW-0732">Signal</keyword>
<sequence length="431" mass="45920">MRLPGAPRPGRRTALAATAVLLLSVTAPATSSRIAASPPAVRAPALPGGADGPPSCTLTPGKGVQLSEGIPTGPGHSASTGTVHALTLMIDFPDVRGEGPARDRFAEFFPRTARWFARSSYGRLDYRPATPVERWLRMPRAFRSYGLERGSPFEPGYRRLVRDIVRVADPHVDFARYDLVNVLITPNAGPPAAETVLSVTFAGNAEAPSADGVRLANVSFIYSRQDDGTGSFAANGYRVLPHENGHAFGLPDLYTADGGHKVGHWDVMSEDWGPGNDLLAWHKWKLGWLTGRQVRCAARPGDTAYTLRPLARRGGGTKLVFVPVSASGGYTVEVRTNEGNDEGVCRPGVLISWVDARVDSGQGPVTVMDSTPGSRGCTTEPNVHPGLSDATFTAGESLHDARNGIRITVAERLPDGGHRVRVSRRASGAAR</sequence>
<dbReference type="PANTHER" id="PTHR41775:SF1">
    <property type="entry name" value="PEPTIDASE M6-LIKE DOMAIN-CONTAINING PROTEIN"/>
    <property type="match status" value="1"/>
</dbReference>